<protein>
    <submittedName>
        <fullName evidence="1">Sensor histidine kinase</fullName>
    </submittedName>
</protein>
<sequence>TNGIRHGRSTCFHFRLTCGGSLIDFALRNNGLDPDGFRYGFGLTALRNQVEFVHGTLALQAAADEGAELRIRLQVPESGQGT</sequence>
<dbReference type="Gene3D" id="3.30.565.10">
    <property type="entry name" value="Histidine kinase-like ATPase, C-terminal domain"/>
    <property type="match status" value="1"/>
</dbReference>
<reference evidence="1 2" key="1">
    <citation type="submission" date="2021-07" db="EMBL/GenBank/DDBJ databases">
        <title>Paenibacillus radiodurans sp. nov., isolated from the southeastern edge of Tengger Desert.</title>
        <authorList>
            <person name="Zhang G."/>
        </authorList>
    </citation>
    <scope>NUCLEOTIDE SEQUENCE [LARGE SCALE GENOMIC DNA]</scope>
    <source>
        <strain evidence="1 2">CCM 7311</strain>
    </source>
</reference>
<dbReference type="EMBL" id="JAHZIK010003696">
    <property type="protein sequence ID" value="MBW7462212.1"/>
    <property type="molecule type" value="Genomic_DNA"/>
</dbReference>
<accession>A0ABS7CMT4</accession>
<gene>
    <name evidence="1" type="ORF">K0U00_49995</name>
</gene>
<dbReference type="InterPro" id="IPR036890">
    <property type="entry name" value="HATPase_C_sf"/>
</dbReference>
<keyword evidence="2" id="KW-1185">Reference proteome</keyword>
<comment type="caution">
    <text evidence="1">The sequence shown here is derived from an EMBL/GenBank/DDBJ whole genome shotgun (WGS) entry which is preliminary data.</text>
</comment>
<keyword evidence="1" id="KW-0418">Kinase</keyword>
<proteinExistence type="predicted"/>
<name>A0ABS7CMT4_9BACL</name>
<organism evidence="1 2">
    <name type="scientific">Paenibacillus sepulcri</name>
    <dbReference type="NCBI Taxonomy" id="359917"/>
    <lineage>
        <taxon>Bacteria</taxon>
        <taxon>Bacillati</taxon>
        <taxon>Bacillota</taxon>
        <taxon>Bacilli</taxon>
        <taxon>Bacillales</taxon>
        <taxon>Paenibacillaceae</taxon>
        <taxon>Paenibacillus</taxon>
    </lineage>
</organism>
<dbReference type="SUPFAM" id="SSF55874">
    <property type="entry name" value="ATPase domain of HSP90 chaperone/DNA topoisomerase II/histidine kinase"/>
    <property type="match status" value="1"/>
</dbReference>
<evidence type="ECO:0000313" key="2">
    <source>
        <dbReference type="Proteomes" id="UP001519887"/>
    </source>
</evidence>
<feature type="non-terminal residue" evidence="1">
    <location>
        <position position="1"/>
    </location>
</feature>
<dbReference type="Proteomes" id="UP001519887">
    <property type="component" value="Unassembled WGS sequence"/>
</dbReference>
<dbReference type="GO" id="GO:0016301">
    <property type="term" value="F:kinase activity"/>
    <property type="evidence" value="ECO:0007669"/>
    <property type="project" value="UniProtKB-KW"/>
</dbReference>
<keyword evidence="1" id="KW-0808">Transferase</keyword>
<evidence type="ECO:0000313" key="1">
    <source>
        <dbReference type="EMBL" id="MBW7462212.1"/>
    </source>
</evidence>